<keyword evidence="2" id="KW-1185">Reference proteome</keyword>
<dbReference type="Proteomes" id="UP000027195">
    <property type="component" value="Unassembled WGS sequence"/>
</dbReference>
<evidence type="ECO:0000313" key="1">
    <source>
        <dbReference type="EMBL" id="KDQ06790.1"/>
    </source>
</evidence>
<accession>A0A067LWW1</accession>
<dbReference type="EMBL" id="KL198123">
    <property type="protein sequence ID" value="KDQ06790.1"/>
    <property type="molecule type" value="Genomic_DNA"/>
</dbReference>
<organism evidence="1 2">
    <name type="scientific">Botryobasidium botryosum (strain FD-172 SS1)</name>
    <dbReference type="NCBI Taxonomy" id="930990"/>
    <lineage>
        <taxon>Eukaryota</taxon>
        <taxon>Fungi</taxon>
        <taxon>Dikarya</taxon>
        <taxon>Basidiomycota</taxon>
        <taxon>Agaricomycotina</taxon>
        <taxon>Agaricomycetes</taxon>
        <taxon>Cantharellales</taxon>
        <taxon>Botryobasidiaceae</taxon>
        <taxon>Botryobasidium</taxon>
    </lineage>
</organism>
<dbReference type="OrthoDB" id="5424500at2759"/>
<name>A0A067LWW1_BOTB1</name>
<proteinExistence type="predicted"/>
<evidence type="ECO:0008006" key="3">
    <source>
        <dbReference type="Google" id="ProtNLM"/>
    </source>
</evidence>
<gene>
    <name evidence="1" type="ORF">BOTBODRAFT_181260</name>
</gene>
<dbReference type="InParanoid" id="A0A067LWW1"/>
<protein>
    <recommendedName>
        <fullName evidence="3">NB-ARC domain-containing protein</fullName>
    </recommendedName>
</protein>
<evidence type="ECO:0000313" key="2">
    <source>
        <dbReference type="Proteomes" id="UP000027195"/>
    </source>
</evidence>
<reference evidence="2" key="1">
    <citation type="journal article" date="2014" name="Proc. Natl. Acad. Sci. U.S.A.">
        <title>Extensive sampling of basidiomycete genomes demonstrates inadequacy of the white-rot/brown-rot paradigm for wood decay fungi.</title>
        <authorList>
            <person name="Riley R."/>
            <person name="Salamov A.A."/>
            <person name="Brown D.W."/>
            <person name="Nagy L.G."/>
            <person name="Floudas D."/>
            <person name="Held B.W."/>
            <person name="Levasseur A."/>
            <person name="Lombard V."/>
            <person name="Morin E."/>
            <person name="Otillar R."/>
            <person name="Lindquist E.A."/>
            <person name="Sun H."/>
            <person name="LaButti K.M."/>
            <person name="Schmutz J."/>
            <person name="Jabbour D."/>
            <person name="Luo H."/>
            <person name="Baker S.E."/>
            <person name="Pisabarro A.G."/>
            <person name="Walton J.D."/>
            <person name="Blanchette R.A."/>
            <person name="Henrissat B."/>
            <person name="Martin F."/>
            <person name="Cullen D."/>
            <person name="Hibbett D.S."/>
            <person name="Grigoriev I.V."/>
        </authorList>
    </citation>
    <scope>NUCLEOTIDE SEQUENCE [LARGE SCALE GENOMIC DNA]</scope>
    <source>
        <strain evidence="2">FD-172 SS1</strain>
    </source>
</reference>
<dbReference type="AlphaFoldDB" id="A0A067LWW1"/>
<dbReference type="STRING" id="930990.A0A067LWW1"/>
<sequence>MLRARKLVQVQGTLGTGKSTLMCLLHDFICESDPEATVYLISTPWKSPQKPLPTLEGQLQQVAPRYTQYRQQRDNTYLLFDNAQATYWDTQLWISFFKDIPQGPYDHVALFCQYDGPYPQMIDHLMPIPEEARLPFRPYASNVKPHVGLLLSRSEFDDFVRLHSDPIRSLLDVHLREMLYVWTTGHVAVVKDLLRYIGSERQSQFERGEVLTFDDFLDNFSLDDIFKRIEGQTYFAQRLSRNTQLSEAPIFRKLLRMGLMEVEEDDVSEDARMLMTCYHNGWIYPDYIYPDPTQTIDRIYTLRYTFPSPLHASYYSWKLLPSNADVPFDTLFDLVLAAVGQLKVSRPPKAQYQDAFRQALLLVTDGCLLAGSQFASALRAVHLGHIDFLIPAKGWEIEIAGERDRLEGYCSGFGATGVHRPWLGYEITDYVLLDFRTEMPTMAHPGTNAQTLLRLPQLKQSTDITNLFHIISEGDSGVPKIYNNELEMVRAAVEPTEG</sequence>
<dbReference type="HOGENOM" id="CLU_018876_1_0_1"/>